<proteinExistence type="predicted"/>
<dbReference type="NCBIfam" id="TIGR04387">
    <property type="entry name" value="capsid_maj_N4"/>
    <property type="match status" value="1"/>
</dbReference>
<accession>A0A1I7N9J8</accession>
<keyword evidence="2" id="KW-1185">Reference proteome</keyword>
<dbReference type="EMBL" id="FPCK01000001">
    <property type="protein sequence ID" value="SFV31345.1"/>
    <property type="molecule type" value="Genomic_DNA"/>
</dbReference>
<evidence type="ECO:0000313" key="2">
    <source>
        <dbReference type="Proteomes" id="UP000199074"/>
    </source>
</evidence>
<dbReference type="Pfam" id="PF13252">
    <property type="entry name" value="Phage_capsid_3"/>
    <property type="match status" value="1"/>
</dbReference>
<gene>
    <name evidence="1" type="ORF">SAMN05216456_1311</name>
</gene>
<dbReference type="OrthoDB" id="8197113at2"/>
<evidence type="ECO:0000313" key="1">
    <source>
        <dbReference type="EMBL" id="SFV31345.1"/>
    </source>
</evidence>
<protein>
    <submittedName>
        <fullName evidence="1">Major capsid protein, N4-gp56 family</fullName>
    </submittedName>
</protein>
<reference evidence="1 2" key="1">
    <citation type="submission" date="2016-10" db="EMBL/GenBank/DDBJ databases">
        <authorList>
            <person name="de Groot N.N."/>
        </authorList>
    </citation>
    <scope>NUCLEOTIDE SEQUENCE [LARGE SCALE GENOMIC DNA]</scope>
    <source>
        <strain evidence="1 2">IPL20</strain>
    </source>
</reference>
<dbReference type="RefSeq" id="WP_092422465.1">
    <property type="nucleotide sequence ID" value="NZ_FPCK01000001.1"/>
</dbReference>
<name>A0A1I7N9J8_9HYPH</name>
<dbReference type="STRING" id="429728.SAMN05216456_1311"/>
<dbReference type="AlphaFoldDB" id="A0A1I7N9J8"/>
<dbReference type="InterPro" id="IPR025267">
    <property type="entry name" value="ORF017-like"/>
</dbReference>
<sequence length="373" mass="40568">MPGPTQISFGDPKAIQKWSGALFLETQKKSYFDRKFVGTSDNHVIQRLNELESGPGDTIQFDLSVQLKQKPTYGDQRLQGKEEGLKFASDKIVIDQMRHGVSVGGKMTRKRTAHDLRTVGKDRLSDYWAKFVDEMHFVYLSGSRGINEDFTEDLTWTGHATNAIEAPDSGHLLYGGVATSKASLAASDKMSKAVVERAELKAKTMRSTDPTKSNMLPVLIKGEQHYVCVMNEFQSYDLRQEVGAGGWLDIQKAAAAAEGRDNPIFKGGLGMINSVVLHAHQSGIRFNDYGAGANVMAGRALLLGRQAGVIAYGSSGGLRFDWTEETNDHGNEQVVASGVILGIKKTRFTPPGGEPSDFGVLSIDTAAKDPNAL</sequence>
<organism evidence="1 2">
    <name type="scientific">Devosia crocina</name>
    <dbReference type="NCBI Taxonomy" id="429728"/>
    <lineage>
        <taxon>Bacteria</taxon>
        <taxon>Pseudomonadati</taxon>
        <taxon>Pseudomonadota</taxon>
        <taxon>Alphaproteobacteria</taxon>
        <taxon>Hyphomicrobiales</taxon>
        <taxon>Devosiaceae</taxon>
        <taxon>Devosia</taxon>
    </lineage>
</organism>
<dbReference type="Proteomes" id="UP000199074">
    <property type="component" value="Unassembled WGS sequence"/>
</dbReference>